<keyword evidence="1" id="KW-1133">Transmembrane helix</keyword>
<gene>
    <name evidence="2" type="ORF">IWZ03DRAFT_418587</name>
</gene>
<evidence type="ECO:0000313" key="2">
    <source>
        <dbReference type="EMBL" id="KAK7510456.1"/>
    </source>
</evidence>
<protein>
    <submittedName>
        <fullName evidence="2">Uncharacterized protein</fullName>
    </submittedName>
</protein>
<keyword evidence="1" id="KW-0472">Membrane</keyword>
<dbReference type="Proteomes" id="UP001363622">
    <property type="component" value="Unassembled WGS sequence"/>
</dbReference>
<evidence type="ECO:0000256" key="1">
    <source>
        <dbReference type="SAM" id="Phobius"/>
    </source>
</evidence>
<dbReference type="EMBL" id="JBBPHU010000014">
    <property type="protein sequence ID" value="KAK7510456.1"/>
    <property type="molecule type" value="Genomic_DNA"/>
</dbReference>
<evidence type="ECO:0000313" key="3">
    <source>
        <dbReference type="Proteomes" id="UP001363622"/>
    </source>
</evidence>
<name>A0ABR1KAA8_9PEZI</name>
<reference evidence="2 3" key="1">
    <citation type="submission" date="2024-04" db="EMBL/GenBank/DDBJ databases">
        <title>Phyllosticta paracitricarpa is synonymous to the EU quarantine fungus P. citricarpa based on phylogenomic analyses.</title>
        <authorList>
            <consortium name="Lawrence Berkeley National Laboratory"/>
            <person name="Van Ingen-Buijs V.A."/>
            <person name="Van Westerhoven A.C."/>
            <person name="Haridas S."/>
            <person name="Skiadas P."/>
            <person name="Martin F."/>
            <person name="Groenewald J.Z."/>
            <person name="Crous P.W."/>
            <person name="Seidl M.F."/>
        </authorList>
    </citation>
    <scope>NUCLEOTIDE SEQUENCE [LARGE SCALE GENOMIC DNA]</scope>
    <source>
        <strain evidence="2 3">CBS 123371</strain>
    </source>
</reference>
<proteinExistence type="predicted"/>
<organism evidence="2 3">
    <name type="scientific">Phyllosticta citriasiana</name>
    <dbReference type="NCBI Taxonomy" id="595635"/>
    <lineage>
        <taxon>Eukaryota</taxon>
        <taxon>Fungi</taxon>
        <taxon>Dikarya</taxon>
        <taxon>Ascomycota</taxon>
        <taxon>Pezizomycotina</taxon>
        <taxon>Dothideomycetes</taxon>
        <taxon>Dothideomycetes incertae sedis</taxon>
        <taxon>Botryosphaeriales</taxon>
        <taxon>Phyllostictaceae</taxon>
        <taxon>Phyllosticta</taxon>
    </lineage>
</organism>
<keyword evidence="3" id="KW-1185">Reference proteome</keyword>
<accession>A0ABR1KAA8</accession>
<comment type="caution">
    <text evidence="2">The sequence shown here is derived from an EMBL/GenBank/DDBJ whole genome shotgun (WGS) entry which is preliminary data.</text>
</comment>
<keyword evidence="1" id="KW-0812">Transmembrane</keyword>
<sequence length="75" mass="8250">MLPISSFAATAVRRYSTRSGMSADISRLQLLIAHSAITAGVVLPFVHPYLQSRQAKRDGSYLTKPRIAFTPSPKF</sequence>
<feature type="transmembrane region" description="Helical" evidence="1">
    <location>
        <begin position="30"/>
        <end position="50"/>
    </location>
</feature>